<dbReference type="SUPFAM" id="SSF49452">
    <property type="entry name" value="Starch-binding domain-like"/>
    <property type="match status" value="2"/>
</dbReference>
<reference evidence="11" key="2">
    <citation type="journal article" date="2023" name="Plants (Basel)">
        <title>Annotation of the Turnera subulata (Passifloraceae) Draft Genome Reveals the S-Locus Evolved after the Divergence of Turneroideae from Passifloroideae in a Stepwise Manner.</title>
        <authorList>
            <person name="Henning P.M."/>
            <person name="Roalson E.H."/>
            <person name="Mir W."/>
            <person name="McCubbin A.G."/>
            <person name="Shore J.S."/>
        </authorList>
    </citation>
    <scope>NUCLEOTIDE SEQUENCE</scope>
    <source>
        <strain evidence="11">F60SS</strain>
    </source>
</reference>
<evidence type="ECO:0000313" key="11">
    <source>
        <dbReference type="EMBL" id="KAJ4836293.1"/>
    </source>
</evidence>
<dbReference type="CDD" id="cd10320">
    <property type="entry name" value="RGL4_N"/>
    <property type="match status" value="2"/>
</dbReference>
<evidence type="ECO:0000256" key="2">
    <source>
        <dbReference type="ARBA" id="ARBA00004613"/>
    </source>
</evidence>
<dbReference type="AlphaFoldDB" id="A0A9Q0JCC6"/>
<dbReference type="Proteomes" id="UP001141552">
    <property type="component" value="Unassembled WGS sequence"/>
</dbReference>
<feature type="domain" description="Rhamnogalacturonan lyase" evidence="10">
    <location>
        <begin position="895"/>
        <end position="940"/>
    </location>
</feature>
<evidence type="ECO:0000313" key="12">
    <source>
        <dbReference type="Proteomes" id="UP001141552"/>
    </source>
</evidence>
<evidence type="ECO:0000256" key="3">
    <source>
        <dbReference type="ARBA" id="ARBA00010418"/>
    </source>
</evidence>
<dbReference type="InterPro" id="IPR014718">
    <property type="entry name" value="GH-type_carb-bd"/>
</dbReference>
<evidence type="ECO:0000256" key="4">
    <source>
        <dbReference type="ARBA" id="ARBA00012437"/>
    </source>
</evidence>
<keyword evidence="12" id="KW-1185">Reference proteome</keyword>
<dbReference type="SUPFAM" id="SSF74650">
    <property type="entry name" value="Galactose mutarotase-like"/>
    <property type="match status" value="1"/>
</dbReference>
<protein>
    <recommendedName>
        <fullName evidence="4">rhamnogalacturonan endolyase</fullName>
        <ecNumber evidence="4">4.2.2.23</ecNumber>
    </recommendedName>
</protein>
<feature type="chain" id="PRO_5040430657" description="rhamnogalacturonan endolyase" evidence="8">
    <location>
        <begin position="33"/>
        <end position="1149"/>
    </location>
</feature>
<dbReference type="Gene3D" id="2.70.98.10">
    <property type="match status" value="1"/>
</dbReference>
<evidence type="ECO:0000256" key="7">
    <source>
        <dbReference type="ARBA" id="ARBA00023239"/>
    </source>
</evidence>
<feature type="domain" description="Rhamnogalacturonan lyase" evidence="9">
    <location>
        <begin position="956"/>
        <end position="1145"/>
    </location>
</feature>
<keyword evidence="6 8" id="KW-0732">Signal</keyword>
<dbReference type="GO" id="GO:0005576">
    <property type="term" value="C:extracellular region"/>
    <property type="evidence" value="ECO:0007669"/>
    <property type="project" value="UniProtKB-SubCell"/>
</dbReference>
<dbReference type="InterPro" id="IPR011013">
    <property type="entry name" value="Gal_mutarotase_sf_dom"/>
</dbReference>
<comment type="catalytic activity">
    <reaction evidence="1">
        <text>Endotype eliminative cleavage of L-alpha-rhamnopyranosyl-(1-&gt;4)-alpha-D-galactopyranosyluronic acid bonds of rhamnogalacturonan I domains in ramified hairy regions of pectin leaving L-rhamnopyranose at the reducing end and 4-deoxy-4,5-unsaturated D-galactopyranosyluronic acid at the non-reducing end.</text>
        <dbReference type="EC" id="4.2.2.23"/>
    </reaction>
</comment>
<dbReference type="Gene3D" id="2.60.120.260">
    <property type="entry name" value="Galactose-binding domain-like"/>
    <property type="match status" value="1"/>
</dbReference>
<dbReference type="GO" id="GO:0030246">
    <property type="term" value="F:carbohydrate binding"/>
    <property type="evidence" value="ECO:0007669"/>
    <property type="project" value="InterPro"/>
</dbReference>
<comment type="caution">
    <text evidence="11">The sequence shown here is derived from an EMBL/GenBank/DDBJ whole genome shotgun (WGS) entry which is preliminary data.</text>
</comment>
<dbReference type="GO" id="GO:0005975">
    <property type="term" value="P:carbohydrate metabolic process"/>
    <property type="evidence" value="ECO:0007669"/>
    <property type="project" value="InterPro"/>
</dbReference>
<proteinExistence type="inferred from homology"/>
<dbReference type="GO" id="GO:0102210">
    <property type="term" value="F:rhamnogalacturonan endolyase activity"/>
    <property type="evidence" value="ECO:0007669"/>
    <property type="project" value="UniProtKB-EC"/>
</dbReference>
<dbReference type="CDD" id="cd10317">
    <property type="entry name" value="RGL4_C"/>
    <property type="match status" value="1"/>
</dbReference>
<evidence type="ECO:0000256" key="6">
    <source>
        <dbReference type="ARBA" id="ARBA00022729"/>
    </source>
</evidence>
<comment type="subcellular location">
    <subcellularLocation>
        <location evidence="2">Secreted</location>
    </subcellularLocation>
</comment>
<dbReference type="InterPro" id="IPR013784">
    <property type="entry name" value="Carb-bd-like_fold"/>
</dbReference>
<keyword evidence="5" id="KW-0964">Secreted</keyword>
<dbReference type="PANTHER" id="PTHR32018:SF6">
    <property type="entry name" value="RHAMNOGALACTURONAN ENDOLYASE"/>
    <property type="match status" value="1"/>
</dbReference>
<organism evidence="11 12">
    <name type="scientific">Turnera subulata</name>
    <dbReference type="NCBI Taxonomy" id="218843"/>
    <lineage>
        <taxon>Eukaryota</taxon>
        <taxon>Viridiplantae</taxon>
        <taxon>Streptophyta</taxon>
        <taxon>Embryophyta</taxon>
        <taxon>Tracheophyta</taxon>
        <taxon>Spermatophyta</taxon>
        <taxon>Magnoliopsida</taxon>
        <taxon>eudicotyledons</taxon>
        <taxon>Gunneridae</taxon>
        <taxon>Pentapetalae</taxon>
        <taxon>rosids</taxon>
        <taxon>fabids</taxon>
        <taxon>Malpighiales</taxon>
        <taxon>Passifloraceae</taxon>
        <taxon>Turnera</taxon>
    </lineage>
</organism>
<evidence type="ECO:0000259" key="9">
    <source>
        <dbReference type="Pfam" id="PF14683"/>
    </source>
</evidence>
<evidence type="ECO:0000256" key="8">
    <source>
        <dbReference type="SAM" id="SignalP"/>
    </source>
</evidence>
<dbReference type="InterPro" id="IPR029413">
    <property type="entry name" value="RG-lyase_II"/>
</dbReference>
<dbReference type="Pfam" id="PF06045">
    <property type="entry name" value="Rhamnogal_lyase"/>
    <property type="match status" value="2"/>
</dbReference>
<dbReference type="EMBL" id="JAKUCV010004166">
    <property type="protein sequence ID" value="KAJ4836293.1"/>
    <property type="molecule type" value="Genomic_DNA"/>
</dbReference>
<dbReference type="InterPro" id="IPR029411">
    <property type="entry name" value="RG-lyase_III"/>
</dbReference>
<name>A0A9Q0JCC6_9ROSI</name>
<comment type="similarity">
    <text evidence="3">Belongs to the polysaccharide lyase 4 family.</text>
</comment>
<evidence type="ECO:0000259" key="10">
    <source>
        <dbReference type="Pfam" id="PF14686"/>
    </source>
</evidence>
<evidence type="ECO:0000256" key="1">
    <source>
        <dbReference type="ARBA" id="ARBA00001324"/>
    </source>
</evidence>
<gene>
    <name evidence="11" type="ORF">Tsubulata_008025</name>
</gene>
<dbReference type="Pfam" id="PF14686">
    <property type="entry name" value="fn3_3"/>
    <property type="match status" value="2"/>
</dbReference>
<dbReference type="FunFam" id="2.60.40.1120:FF:000033">
    <property type="entry name" value="Rhamnogalacturonate lyase B"/>
    <property type="match status" value="1"/>
</dbReference>
<dbReference type="SUPFAM" id="SSF49785">
    <property type="entry name" value="Galactose-binding domain-like"/>
    <property type="match status" value="2"/>
</dbReference>
<dbReference type="Pfam" id="PF14683">
    <property type="entry name" value="CBM-like"/>
    <property type="match status" value="1"/>
</dbReference>
<dbReference type="InterPro" id="IPR010325">
    <property type="entry name" value="Rhamnogal_lyase"/>
</dbReference>
<sequence>MAKARSPEGPQLIRGAIWLLIFFFFFTSASYAKTPVSVIQSTNTSGSALGVQLRRHSNPQVVIDNGLVRVNLSNPGGDVIAIRYNGIDNVLEIINPESNRGYWDLVWNKPGDPINYDKLQATQFRVIMEDENQVEISFSKKWDISLGDSTVPLNVDKRRDHPGIYLYTILEREEGWPDVDMDQIRVVFKLQKEKFNFMAVSDDRQRIMPMPDDRASGQPLAYPEAVLLTRPIDSRLRGEVDDKYQYSCEDKDNKVHGWITDDPPMFTSTHYAGKDMKTAYRDGEPWKKVFGPVYVYLNSVQATEEFRSALWEDAKLQASIEESRWPYDFPQSEDFPSSAQRGTVIGRLAVSDPYINKKLMYASYAYVGLAAPGEVGSWQTEVKGYQFWTQADNRGRFAIKNVRPGNYNLYAWVPGIIGDYKCDANITIQPGSKINLGSLLYEPPRDGPTLWEIGIPDRSAAEFYASATIVVIGFTPKEKGNKTYEATTWKVIFELDNVYQNQIYTLQLALASATLSEVQVRFNNEYDSRPFTTGQIGKDNAIARHGIHGLYWLYTFHVPSYKLLQGKNTMYLTQTNNDGPFFGVLVDNGFVQVNLSKPEGLVTGIKYNGIDNLLETENHEDNRGLEGTNFRIVTNHKNQIELSFTRTWNLDIQGSRVPLNIDRRFIMRRGVTGFYMYTILERLKGWPDADMDEIRFVFKLQNDKFHYMAVSDMIQRIMPTPSDRAAGKKLAYPEAVLLTNPIDHRLKGEVDDKYQYAVENSETKVKGWISENPTTGIWIITPSLEFLAGGPTKRDLTCHMFTGMHYAGRDLNTKYRNGEPWKKVFGPVFVYLNSNARVGDHQALWNDAKRQMSIEERSWPYKFVESPDFPPPNQRGTVLGSLRVRDGNIHVPAQFAYVGLAVPGDVGSWQLDSKGYQFWTRTDAKGNFVIRNVRAGDYNLINMGILRYDPPRNGPTLWEIGIPDRSAAEFFVPDPRPTLVNRLFMESKTERYRQYGLWERYTDLYPKEDLVYNVGTSNYTKDWFFAHLRRDEGNNTYKPTAWQINFELKDVKPTRNHTLQLALASATASNVQVRFNQGNASPPHFVTGTVGKDNAIARHGIHGLYRLYSINVPGNLLVKGRNTIYLAQARAESPFFGVLYDYIRLEGPR</sequence>
<dbReference type="EC" id="4.2.2.23" evidence="4"/>
<dbReference type="Gene3D" id="2.60.40.1120">
    <property type="entry name" value="Carboxypeptidase-like, regulatory domain"/>
    <property type="match status" value="2"/>
</dbReference>
<feature type="signal peptide" evidence="8">
    <location>
        <begin position="1"/>
        <end position="32"/>
    </location>
</feature>
<keyword evidence="7" id="KW-0456">Lyase</keyword>
<reference evidence="11" key="1">
    <citation type="submission" date="2022-02" db="EMBL/GenBank/DDBJ databases">
        <authorList>
            <person name="Henning P.M."/>
            <person name="McCubbin A.G."/>
            <person name="Shore J.S."/>
        </authorList>
    </citation>
    <scope>NUCLEOTIDE SEQUENCE</scope>
    <source>
        <strain evidence="11">F60SS</strain>
        <tissue evidence="11">Leaves</tissue>
    </source>
</reference>
<dbReference type="InterPro" id="IPR051850">
    <property type="entry name" value="Polysacch_Lyase_4"/>
</dbReference>
<dbReference type="CDD" id="cd10316">
    <property type="entry name" value="RGL4_M"/>
    <property type="match status" value="2"/>
</dbReference>
<feature type="domain" description="Rhamnogalacturonan lyase" evidence="10">
    <location>
        <begin position="364"/>
        <end position="436"/>
    </location>
</feature>
<dbReference type="OrthoDB" id="2130367at2759"/>
<accession>A0A9Q0JCC6</accession>
<dbReference type="PANTHER" id="PTHR32018">
    <property type="entry name" value="RHAMNOGALACTURONATE LYASE FAMILY PROTEIN"/>
    <property type="match status" value="1"/>
</dbReference>
<dbReference type="InterPro" id="IPR008979">
    <property type="entry name" value="Galactose-bd-like_sf"/>
</dbReference>
<evidence type="ECO:0000256" key="5">
    <source>
        <dbReference type="ARBA" id="ARBA00022525"/>
    </source>
</evidence>